<reference evidence="3" key="1">
    <citation type="submission" date="2023-06" db="EMBL/GenBank/DDBJ databases">
        <title>Genome-scale phylogeny and comparative genomics of the fungal order Sordariales.</title>
        <authorList>
            <consortium name="Lawrence Berkeley National Laboratory"/>
            <person name="Hensen N."/>
            <person name="Bonometti L."/>
            <person name="Westerberg I."/>
            <person name="Brannstrom I.O."/>
            <person name="Guillou S."/>
            <person name="Cros-Aarteil S."/>
            <person name="Calhoun S."/>
            <person name="Haridas S."/>
            <person name="Kuo A."/>
            <person name="Mondo S."/>
            <person name="Pangilinan J."/>
            <person name="Riley R."/>
            <person name="Labutti K."/>
            <person name="Andreopoulos B."/>
            <person name="Lipzen A."/>
            <person name="Chen C."/>
            <person name="Yanf M."/>
            <person name="Daum C."/>
            <person name="Ng V."/>
            <person name="Clum A."/>
            <person name="Steindorff A."/>
            <person name="Ohm R."/>
            <person name="Martin F."/>
            <person name="Silar P."/>
            <person name="Natvig D."/>
            <person name="Lalanne C."/>
            <person name="Gautier V."/>
            <person name="Ament-Velasquez S.L."/>
            <person name="Kruys A."/>
            <person name="Hutchinson M.I."/>
            <person name="Powell A.J."/>
            <person name="Barry K."/>
            <person name="Miller A.N."/>
            <person name="Grigoriev I.V."/>
            <person name="Debuchy R."/>
            <person name="Gladieux P."/>
            <person name="Thoren M.H."/>
            <person name="Johannesson H."/>
        </authorList>
    </citation>
    <scope>NUCLEOTIDE SEQUENCE</scope>
    <source>
        <strain evidence="3">CBS 606.72</strain>
    </source>
</reference>
<keyword evidence="4" id="KW-1185">Reference proteome</keyword>
<keyword evidence="2" id="KW-0732">Signal</keyword>
<evidence type="ECO:0000256" key="1">
    <source>
        <dbReference type="SAM" id="MobiDB-lite"/>
    </source>
</evidence>
<feature type="chain" id="PRO_5041394640" evidence="2">
    <location>
        <begin position="21"/>
        <end position="441"/>
    </location>
</feature>
<dbReference type="EMBL" id="JAULSU010000002">
    <property type="protein sequence ID" value="KAK0627416.1"/>
    <property type="molecule type" value="Genomic_DNA"/>
</dbReference>
<feature type="signal peptide" evidence="2">
    <location>
        <begin position="1"/>
        <end position="20"/>
    </location>
</feature>
<evidence type="ECO:0000313" key="4">
    <source>
        <dbReference type="Proteomes" id="UP001175000"/>
    </source>
</evidence>
<sequence>MGFLSSTVAPLFLLVSLASATHHVVTVGKGGQLKFDPETLVAVPGDTITYNYFARNHSVTQSSFDKPCQPLVGGGFFSGFVPTESPDIASRTTFTITVNDTRPIWVYCSQTNGNHCQSGMLHAVNAPTQGNTFSAFKDLAAKAPTSTSPPDGLPVGGLRKTTVDVGLDGNLTYSPNSINEPPRTVVEFSYNPRNHTVTQSSFDKPCFPLPNNSGFSSGFIATTQSVPGLATFELVINDTKPIWFYCGQVNGNHCQAGMVGAINAPAAGNTLDAFIAKAKVAPPPSVIPPVAPLGGRVFVEGVEIVKFNLNGGNAIDVDKILGVVPPTATATRTATGTATGTVIGTATGTANGTGTGTSTDTGTATLTTVVPPVYYTTKAASSVYYNTWDTSKPVTTVTVTRSYGYGGKGQWKPKATQSVGEDCEEESEKGSWGYKGYGTAY</sequence>
<comment type="caution">
    <text evidence="3">The sequence shown here is derived from an EMBL/GenBank/DDBJ whole genome shotgun (WGS) entry which is preliminary data.</text>
</comment>
<proteinExistence type="predicted"/>
<accession>A0AA39X5B0</accession>
<feature type="region of interest" description="Disordered" evidence="1">
    <location>
        <begin position="408"/>
        <end position="441"/>
    </location>
</feature>
<dbReference type="PANTHER" id="PTHR34883">
    <property type="entry name" value="SERINE-RICH PROTEIN, PUTATIVE-RELATED-RELATED"/>
    <property type="match status" value="1"/>
</dbReference>
<dbReference type="InterPro" id="IPR052953">
    <property type="entry name" value="Ser-rich/MCO-related"/>
</dbReference>
<dbReference type="AlphaFoldDB" id="A0AA39X5B0"/>
<gene>
    <name evidence="3" type="ORF">B0T14DRAFT_563225</name>
</gene>
<dbReference type="InterPro" id="IPR008972">
    <property type="entry name" value="Cupredoxin"/>
</dbReference>
<dbReference type="CDD" id="cd00920">
    <property type="entry name" value="Cupredoxin"/>
    <property type="match status" value="2"/>
</dbReference>
<organism evidence="3 4">
    <name type="scientific">Immersiella caudata</name>
    <dbReference type="NCBI Taxonomy" id="314043"/>
    <lineage>
        <taxon>Eukaryota</taxon>
        <taxon>Fungi</taxon>
        <taxon>Dikarya</taxon>
        <taxon>Ascomycota</taxon>
        <taxon>Pezizomycotina</taxon>
        <taxon>Sordariomycetes</taxon>
        <taxon>Sordariomycetidae</taxon>
        <taxon>Sordariales</taxon>
        <taxon>Lasiosphaeriaceae</taxon>
        <taxon>Immersiella</taxon>
    </lineage>
</organism>
<dbReference type="Proteomes" id="UP001175000">
    <property type="component" value="Unassembled WGS sequence"/>
</dbReference>
<name>A0AA39X5B0_9PEZI</name>
<evidence type="ECO:0000256" key="2">
    <source>
        <dbReference type="SAM" id="SignalP"/>
    </source>
</evidence>
<dbReference type="PANTHER" id="PTHR34883:SF15">
    <property type="entry name" value="EXTRACELLULAR SERINE-RICH PROTEIN"/>
    <property type="match status" value="1"/>
</dbReference>
<evidence type="ECO:0000313" key="3">
    <source>
        <dbReference type="EMBL" id="KAK0627416.1"/>
    </source>
</evidence>
<dbReference type="Gene3D" id="2.60.40.420">
    <property type="entry name" value="Cupredoxins - blue copper proteins"/>
    <property type="match status" value="2"/>
</dbReference>
<protein>
    <submittedName>
        <fullName evidence="3">Cupredoxin</fullName>
    </submittedName>
</protein>
<dbReference type="SUPFAM" id="SSF49503">
    <property type="entry name" value="Cupredoxins"/>
    <property type="match status" value="2"/>
</dbReference>